<accession>A0A0N7M0Z8</accession>
<dbReference type="Pfam" id="PF01965">
    <property type="entry name" value="DJ-1_PfpI"/>
    <property type="match status" value="1"/>
</dbReference>
<dbReference type="InterPro" id="IPR009057">
    <property type="entry name" value="Homeodomain-like_sf"/>
</dbReference>
<keyword evidence="3" id="KW-0804">Transcription</keyword>
<dbReference type="InterPro" id="IPR002818">
    <property type="entry name" value="DJ-1/PfpI"/>
</dbReference>
<dbReference type="InterPro" id="IPR018062">
    <property type="entry name" value="HTH_AraC-typ_CS"/>
</dbReference>
<evidence type="ECO:0000256" key="3">
    <source>
        <dbReference type="ARBA" id="ARBA00023163"/>
    </source>
</evidence>
<reference evidence="5 6" key="1">
    <citation type="submission" date="2015-09" db="EMBL/GenBank/DDBJ databases">
        <authorList>
            <consortium name="Swine Surveillance"/>
        </authorList>
    </citation>
    <scope>NUCLEOTIDE SEQUENCE [LARGE SCALE GENOMIC DNA]</scope>
    <source>
        <strain evidence="5 6">CECT 7557</strain>
    </source>
</reference>
<evidence type="ECO:0000313" key="6">
    <source>
        <dbReference type="Proteomes" id="UP000052022"/>
    </source>
</evidence>
<dbReference type="CDD" id="cd03136">
    <property type="entry name" value="GATase1_AraC_ArgR_like"/>
    <property type="match status" value="1"/>
</dbReference>
<dbReference type="EMBL" id="CYSD01000042">
    <property type="protein sequence ID" value="CUH81865.1"/>
    <property type="molecule type" value="Genomic_DNA"/>
</dbReference>
<proteinExistence type="predicted"/>
<dbReference type="SMART" id="SM00342">
    <property type="entry name" value="HTH_ARAC"/>
    <property type="match status" value="1"/>
</dbReference>
<evidence type="ECO:0000256" key="1">
    <source>
        <dbReference type="ARBA" id="ARBA00023015"/>
    </source>
</evidence>
<gene>
    <name evidence="5" type="primary">cdhR_8</name>
    <name evidence="5" type="ORF">TRM7557_03648</name>
</gene>
<organism evidence="5 6">
    <name type="scientific">Tritonibacter multivorans</name>
    <dbReference type="NCBI Taxonomy" id="928856"/>
    <lineage>
        <taxon>Bacteria</taxon>
        <taxon>Pseudomonadati</taxon>
        <taxon>Pseudomonadota</taxon>
        <taxon>Alphaproteobacteria</taxon>
        <taxon>Rhodobacterales</taxon>
        <taxon>Paracoccaceae</taxon>
        <taxon>Tritonibacter</taxon>
    </lineage>
</organism>
<keyword evidence="1" id="KW-0805">Transcription regulation</keyword>
<dbReference type="AlphaFoldDB" id="A0A0N7M0Z8"/>
<dbReference type="InterPro" id="IPR050204">
    <property type="entry name" value="AraC_XylS_family_regulators"/>
</dbReference>
<name>A0A0N7M0Z8_9RHOB</name>
<dbReference type="PROSITE" id="PS00041">
    <property type="entry name" value="HTH_ARAC_FAMILY_1"/>
    <property type="match status" value="1"/>
</dbReference>
<dbReference type="GO" id="GO:0043565">
    <property type="term" value="F:sequence-specific DNA binding"/>
    <property type="evidence" value="ECO:0007669"/>
    <property type="project" value="InterPro"/>
</dbReference>
<feature type="domain" description="HTH araC/xylS-type" evidence="4">
    <location>
        <begin position="221"/>
        <end position="319"/>
    </location>
</feature>
<dbReference type="InterPro" id="IPR029062">
    <property type="entry name" value="Class_I_gatase-like"/>
</dbReference>
<dbReference type="STRING" id="928856.SAMN04488049_102485"/>
<dbReference type="Gene3D" id="1.10.10.60">
    <property type="entry name" value="Homeodomain-like"/>
    <property type="match status" value="1"/>
</dbReference>
<dbReference type="PANTHER" id="PTHR46796:SF12">
    <property type="entry name" value="HTH-TYPE DNA-BINDING TRANSCRIPTIONAL ACTIVATOR EUTR"/>
    <property type="match status" value="1"/>
</dbReference>
<dbReference type="OrthoDB" id="9793400at2"/>
<dbReference type="Gene3D" id="3.40.50.880">
    <property type="match status" value="1"/>
</dbReference>
<dbReference type="GO" id="GO:0003700">
    <property type="term" value="F:DNA-binding transcription factor activity"/>
    <property type="evidence" value="ECO:0007669"/>
    <property type="project" value="InterPro"/>
</dbReference>
<dbReference type="PROSITE" id="PS01124">
    <property type="entry name" value="HTH_ARAC_FAMILY_2"/>
    <property type="match status" value="1"/>
</dbReference>
<keyword evidence="6" id="KW-1185">Reference proteome</keyword>
<dbReference type="SUPFAM" id="SSF52317">
    <property type="entry name" value="Class I glutamine amidotransferase-like"/>
    <property type="match status" value="1"/>
</dbReference>
<protein>
    <submittedName>
        <fullName evidence="5">Carnitine catabolism transcriptional activator</fullName>
    </submittedName>
</protein>
<evidence type="ECO:0000256" key="2">
    <source>
        <dbReference type="ARBA" id="ARBA00023125"/>
    </source>
</evidence>
<dbReference type="InterPro" id="IPR018060">
    <property type="entry name" value="HTH_AraC"/>
</dbReference>
<evidence type="ECO:0000313" key="5">
    <source>
        <dbReference type="EMBL" id="CUH81865.1"/>
    </source>
</evidence>
<evidence type="ECO:0000259" key="4">
    <source>
        <dbReference type="PROSITE" id="PS01124"/>
    </source>
</evidence>
<dbReference type="Pfam" id="PF12833">
    <property type="entry name" value="HTH_18"/>
    <property type="match status" value="1"/>
</dbReference>
<dbReference type="RefSeq" id="WP_058291598.1">
    <property type="nucleotide sequence ID" value="NZ_CYSD01000042.1"/>
</dbReference>
<keyword evidence="2" id="KW-0238">DNA-binding</keyword>
<dbReference type="SUPFAM" id="SSF46689">
    <property type="entry name" value="Homeodomain-like"/>
    <property type="match status" value="2"/>
</dbReference>
<dbReference type="Proteomes" id="UP000052022">
    <property type="component" value="Unassembled WGS sequence"/>
</dbReference>
<sequence length="334" mass="36695">MSSVTPVHLGFLVFPGFPMAALTSAIEPLRAANEIAGKTAFSWTVIGEEDGPLNASANVVFQPDQILDDAEGLDYIFLLSSPQGGFENPRKGNGRLRHLVRHGSAIGAVSGGIFPLAASGLMDDRLTSTHWCYKAAFQTEFPELECSDDVLVIDRGRYTASGAAAMFDMMLKLIDEQLGSSVMTEVACWFQHPLVRAEGVQQSVPAFKTDGLAQDTPRPIARAITLFSENLENPLPIGDVAAEVGVSVRQLERGFRQVLNQSPLQYYRTLRMNAARQMVIYSRDSLTEIAQSVGYVSSSTLARHYREAFGVTPNEERRRANRFRVEDNRPLPSV</sequence>
<dbReference type="PANTHER" id="PTHR46796">
    <property type="entry name" value="HTH-TYPE TRANSCRIPTIONAL ACTIVATOR RHAS-RELATED"/>
    <property type="match status" value="1"/>
</dbReference>